<dbReference type="Pfam" id="PF10934">
    <property type="entry name" value="Sheath_initiator"/>
    <property type="match status" value="1"/>
</dbReference>
<sequence length="120" mass="13808">MKDIALDTSTGDLLLQDFDLQFVEDQDQIAQNLAIRLRFILGEWFLDITAGVSYYQDFFIKSPNQIRMESVLKQEILSTRGVNQILSFSSNFDDTRRIYSVTFSVDTVQGQITITQELLT</sequence>
<dbReference type="RefSeq" id="WP_176454860.1">
    <property type="nucleotide sequence ID" value="NZ_LK031773.1"/>
</dbReference>
<proteinExistence type="predicted"/>
<evidence type="ECO:0008006" key="2">
    <source>
        <dbReference type="Google" id="ProtNLM"/>
    </source>
</evidence>
<geneLocation type="plasmid" evidence="1">
    <name>1</name>
</geneLocation>
<name>A0A090D3B0_9BACT</name>
<accession>A0A090D3B0</accession>
<organism evidence="1">
    <name type="scientific">Candidatus Criblamydia sequanensis CRIB-18</name>
    <dbReference type="NCBI Taxonomy" id="1437425"/>
    <lineage>
        <taxon>Bacteria</taxon>
        <taxon>Pseudomonadati</taxon>
        <taxon>Chlamydiota</taxon>
        <taxon>Chlamydiia</taxon>
        <taxon>Parachlamydiales</taxon>
        <taxon>Candidatus Criblamydiaceae</taxon>
        <taxon>Candidatus Criblamydia</taxon>
    </lineage>
</organism>
<dbReference type="InterPro" id="IPR020288">
    <property type="entry name" value="Sheath_initiator"/>
</dbReference>
<dbReference type="AlphaFoldDB" id="A0A090D3B0"/>
<dbReference type="EMBL" id="LK031773">
    <property type="protein sequence ID" value="CDR35341.1"/>
    <property type="molecule type" value="Genomic_DNA"/>
</dbReference>
<reference evidence="1" key="2">
    <citation type="submission" date="2014-09" db="EMBL/GenBank/DDBJ databases">
        <title>Criblamydia sequanensis harbors a mega-plasmid encoding arsenite resistance.</title>
        <authorList>
            <person name="Bertelli C."/>
            <person name="Goesmann A."/>
            <person name="Greub G."/>
        </authorList>
    </citation>
    <scope>NUCLEOTIDE SEQUENCE [LARGE SCALE GENOMIC DNA]</scope>
    <source>
        <strain evidence="1">CRIB-18</strain>
        <plasmid evidence="1">1</plasmid>
    </source>
</reference>
<protein>
    <recommendedName>
        <fullName evidence="2">Phage protein</fullName>
    </recommendedName>
</protein>
<gene>
    <name evidence="1" type="ORF">CSEC_p0070</name>
</gene>
<reference evidence="1" key="1">
    <citation type="submission" date="2013-12" db="EMBL/GenBank/DDBJ databases">
        <authorList>
            <person name="Li W."/>
            <person name="Chetelat R.T."/>
        </authorList>
    </citation>
    <scope>NUCLEOTIDE SEQUENCE</scope>
    <source>
        <strain evidence="1">CRIB-18</strain>
        <plasmid evidence="1">1</plasmid>
    </source>
</reference>
<keyword evidence="1" id="KW-0614">Plasmid</keyword>
<evidence type="ECO:0000313" key="1">
    <source>
        <dbReference type="EMBL" id="CDR35341.1"/>
    </source>
</evidence>